<evidence type="ECO:0000313" key="1">
    <source>
        <dbReference type="EMBL" id="RKP46685.1"/>
    </source>
</evidence>
<keyword evidence="2" id="KW-1185">Reference proteome</keyword>
<proteinExistence type="predicted"/>
<dbReference type="SUPFAM" id="SSF54637">
    <property type="entry name" value="Thioesterase/thiol ester dehydrase-isomerase"/>
    <property type="match status" value="1"/>
</dbReference>
<accession>A0A494X7I4</accession>
<dbReference type="OrthoDB" id="9800188at2"/>
<dbReference type="Proteomes" id="UP000270342">
    <property type="component" value="Unassembled WGS sequence"/>
</dbReference>
<protein>
    <submittedName>
        <fullName evidence="1">Hydroxymyristoyl-ACP dehydratase</fullName>
    </submittedName>
</protein>
<comment type="caution">
    <text evidence="1">The sequence shown here is derived from an EMBL/GenBank/DDBJ whole genome shotgun (WGS) entry which is preliminary data.</text>
</comment>
<gene>
    <name evidence="1" type="ORF">D7S86_24170</name>
</gene>
<dbReference type="Pfam" id="PF22817">
    <property type="entry name" value="ApeP-like"/>
    <property type="match status" value="1"/>
</dbReference>
<dbReference type="InterPro" id="IPR016776">
    <property type="entry name" value="ApeP-like_dehydratase"/>
</dbReference>
<dbReference type="EMBL" id="RBZU01000014">
    <property type="protein sequence ID" value="RKP46685.1"/>
    <property type="molecule type" value="Genomic_DNA"/>
</dbReference>
<dbReference type="Gene3D" id="3.10.129.10">
    <property type="entry name" value="Hotdog Thioesterase"/>
    <property type="match status" value="1"/>
</dbReference>
<reference evidence="1 2" key="1">
    <citation type="submission" date="2018-10" db="EMBL/GenBank/DDBJ databases">
        <title>Robbsia sp. DHC34, isolated from soil.</title>
        <authorList>
            <person name="Gao Z.-H."/>
            <person name="Qiu L.-H."/>
        </authorList>
    </citation>
    <scope>NUCLEOTIDE SEQUENCE [LARGE SCALE GENOMIC DNA]</scope>
    <source>
        <strain evidence="1 2">DHC34</strain>
    </source>
</reference>
<dbReference type="InterPro" id="IPR029069">
    <property type="entry name" value="HotDog_dom_sf"/>
</dbReference>
<sequence>MDAPVFDHAWIARHIPHQGAMCLLDHVIEWDAEHIVCIATSHRRDDHPLRFRGRLSAAVAIEYAAQAMAAHGAAIAARTEAPAVGFLTAVRGVRFGVDRLDTLDAPLRCEAHRLSGDARNILYAFEVRAGEQRVAEGRATVMLDADDTLGLANAAT</sequence>
<evidence type="ECO:0000313" key="2">
    <source>
        <dbReference type="Proteomes" id="UP000270342"/>
    </source>
</evidence>
<organism evidence="1 2">
    <name type="scientific">Pararobbsia silviterrae</name>
    <dbReference type="NCBI Taxonomy" id="1792498"/>
    <lineage>
        <taxon>Bacteria</taxon>
        <taxon>Pseudomonadati</taxon>
        <taxon>Pseudomonadota</taxon>
        <taxon>Betaproteobacteria</taxon>
        <taxon>Burkholderiales</taxon>
        <taxon>Burkholderiaceae</taxon>
        <taxon>Pararobbsia</taxon>
    </lineage>
</organism>
<dbReference type="AlphaFoldDB" id="A0A494X7I4"/>
<name>A0A494X7I4_9BURK</name>